<evidence type="ECO:0000259" key="3">
    <source>
        <dbReference type="SMART" id="SM00646"/>
    </source>
</evidence>
<evidence type="ECO:0000256" key="1">
    <source>
        <dbReference type="ARBA" id="ARBA00022801"/>
    </source>
</evidence>
<feature type="domain" description="MurNAc-LAA" evidence="3">
    <location>
        <begin position="66"/>
        <end position="179"/>
    </location>
</feature>
<dbReference type="Pfam" id="PF07833">
    <property type="entry name" value="Cu_amine_oxidN1"/>
    <property type="match status" value="1"/>
</dbReference>
<name>M8D9S4_9BACL</name>
<evidence type="ECO:0000313" key="5">
    <source>
        <dbReference type="Proteomes" id="UP000012081"/>
    </source>
</evidence>
<dbReference type="EMBL" id="APBN01000021">
    <property type="protein sequence ID" value="EMT50098.1"/>
    <property type="molecule type" value="Genomic_DNA"/>
</dbReference>
<sequence length="290" mass="31394">MKIAIDAGHGPETPGKRTPDDSMREFHFNSVVARYVRDELKQYDGVETLFTHADDGSRDVPLQERTDKANAWRADAFVSIHANAFGNDWNDANGIETFVYTSRPPAAVKLAEAVQRALVLATGRKNRGVKAENFHVLRETNMTAILAECGFMTNREEAELLKSDTYRRACARAIVTGLAEVYGLKRAIAAGTLPQKVTIEINGVRLSAQGYLQNGVSLLPVRAVAEAVGVVPAWNPAAKQVSVNGLALNGTIESGTAYAPARELASALGLQVEWDGPTKTVKLSKSCICR</sequence>
<dbReference type="GO" id="GO:0009253">
    <property type="term" value="P:peptidoglycan catabolic process"/>
    <property type="evidence" value="ECO:0007669"/>
    <property type="project" value="InterPro"/>
</dbReference>
<dbReference type="Gene3D" id="3.40.630.40">
    <property type="entry name" value="Zn-dependent exopeptidases"/>
    <property type="match status" value="1"/>
</dbReference>
<dbReference type="PANTHER" id="PTHR30404:SF0">
    <property type="entry name" value="N-ACETYLMURAMOYL-L-ALANINE AMIDASE AMIC"/>
    <property type="match status" value="1"/>
</dbReference>
<feature type="region of interest" description="Disordered" evidence="2">
    <location>
        <begin position="1"/>
        <end position="22"/>
    </location>
</feature>
<accession>M8D9S4</accession>
<protein>
    <submittedName>
        <fullName evidence="4">Cell wall hydrolase/autolysin</fullName>
    </submittedName>
</protein>
<dbReference type="InterPro" id="IPR050695">
    <property type="entry name" value="N-acetylmuramoyl_amidase_3"/>
</dbReference>
<dbReference type="GO" id="GO:0030288">
    <property type="term" value="C:outer membrane-bounded periplasmic space"/>
    <property type="evidence" value="ECO:0007669"/>
    <property type="project" value="TreeGrafter"/>
</dbReference>
<dbReference type="PATRIC" id="fig|1300222.3.peg.5070"/>
<dbReference type="STRING" id="1300222.I532_24141"/>
<proteinExistence type="predicted"/>
<evidence type="ECO:0000256" key="2">
    <source>
        <dbReference type="SAM" id="MobiDB-lite"/>
    </source>
</evidence>
<dbReference type="InterPro" id="IPR036582">
    <property type="entry name" value="Mao_N_sf"/>
</dbReference>
<keyword evidence="1 4" id="KW-0378">Hydrolase</keyword>
<reference evidence="4 5" key="1">
    <citation type="submission" date="2013-03" db="EMBL/GenBank/DDBJ databases">
        <title>Assembly of a new bacterial strain Brevibacillus borstelensis AK1.</title>
        <authorList>
            <person name="Rajan I."/>
            <person name="PoliReddy D."/>
            <person name="Sugumar T."/>
            <person name="Rathinam K."/>
            <person name="Alqarawi S."/>
            <person name="Khalil A.B."/>
            <person name="Sivakumar N."/>
        </authorList>
    </citation>
    <scope>NUCLEOTIDE SEQUENCE [LARGE SCALE GENOMIC DNA]</scope>
    <source>
        <strain evidence="4 5">AK1</strain>
    </source>
</reference>
<dbReference type="InterPro" id="IPR012854">
    <property type="entry name" value="Cu_amine_oxidase-like_N"/>
</dbReference>
<organism evidence="4 5">
    <name type="scientific">Brevibacillus borstelensis AK1</name>
    <dbReference type="NCBI Taxonomy" id="1300222"/>
    <lineage>
        <taxon>Bacteria</taxon>
        <taxon>Bacillati</taxon>
        <taxon>Bacillota</taxon>
        <taxon>Bacilli</taxon>
        <taxon>Bacillales</taxon>
        <taxon>Paenibacillaceae</taxon>
        <taxon>Brevibacillus</taxon>
    </lineage>
</organism>
<dbReference type="Pfam" id="PF01520">
    <property type="entry name" value="Amidase_3"/>
    <property type="match status" value="1"/>
</dbReference>
<dbReference type="CDD" id="cd02696">
    <property type="entry name" value="MurNAc-LAA"/>
    <property type="match status" value="1"/>
</dbReference>
<dbReference type="SMART" id="SM00646">
    <property type="entry name" value="Ami_3"/>
    <property type="match status" value="1"/>
</dbReference>
<dbReference type="AlphaFoldDB" id="M8D9S4"/>
<evidence type="ECO:0000313" key="4">
    <source>
        <dbReference type="EMBL" id="EMT50098.1"/>
    </source>
</evidence>
<dbReference type="InterPro" id="IPR002508">
    <property type="entry name" value="MurNAc-LAA_cat"/>
</dbReference>
<dbReference type="SUPFAM" id="SSF53187">
    <property type="entry name" value="Zn-dependent exopeptidases"/>
    <property type="match status" value="1"/>
</dbReference>
<comment type="caution">
    <text evidence="4">The sequence shown here is derived from an EMBL/GenBank/DDBJ whole genome shotgun (WGS) entry which is preliminary data.</text>
</comment>
<dbReference type="SUPFAM" id="SSF55383">
    <property type="entry name" value="Copper amine oxidase, domain N"/>
    <property type="match status" value="1"/>
</dbReference>
<dbReference type="PANTHER" id="PTHR30404">
    <property type="entry name" value="N-ACETYLMURAMOYL-L-ALANINE AMIDASE"/>
    <property type="match status" value="1"/>
</dbReference>
<keyword evidence="5" id="KW-1185">Reference proteome</keyword>
<dbReference type="GO" id="GO:0008745">
    <property type="term" value="F:N-acetylmuramoyl-L-alanine amidase activity"/>
    <property type="evidence" value="ECO:0007669"/>
    <property type="project" value="InterPro"/>
</dbReference>
<dbReference type="OrthoDB" id="2475113at2"/>
<gene>
    <name evidence="4" type="ORF">I532_24141</name>
</gene>
<dbReference type="Proteomes" id="UP000012081">
    <property type="component" value="Unassembled WGS sequence"/>
</dbReference>
<dbReference type="RefSeq" id="WP_003392687.1">
    <property type="nucleotide sequence ID" value="NZ_APBN01000021.1"/>
</dbReference>